<dbReference type="SUPFAM" id="SSF46785">
    <property type="entry name" value="Winged helix' DNA-binding domain"/>
    <property type="match status" value="1"/>
</dbReference>
<dbReference type="PROSITE" id="PS51683">
    <property type="entry name" value="SAM_OMT_II"/>
    <property type="match status" value="1"/>
</dbReference>
<dbReference type="PANTHER" id="PTHR43712">
    <property type="entry name" value="PUTATIVE (AFU_ORTHOLOGUE AFUA_4G14580)-RELATED"/>
    <property type="match status" value="1"/>
</dbReference>
<keyword evidence="6" id="KW-1185">Reference proteome</keyword>
<keyword evidence="2" id="KW-0808">Transferase</keyword>
<proteinExistence type="predicted"/>
<evidence type="ECO:0000259" key="4">
    <source>
        <dbReference type="Pfam" id="PF00891"/>
    </source>
</evidence>
<dbReference type="RefSeq" id="XP_037158148.1">
    <property type="nucleotide sequence ID" value="XM_037314992.1"/>
</dbReference>
<dbReference type="InterPro" id="IPR001077">
    <property type="entry name" value="COMT_C"/>
</dbReference>
<dbReference type="GeneID" id="59294795"/>
<dbReference type="GO" id="GO:0032259">
    <property type="term" value="P:methylation"/>
    <property type="evidence" value="ECO:0007669"/>
    <property type="project" value="UniProtKB-KW"/>
</dbReference>
<evidence type="ECO:0000313" key="5">
    <source>
        <dbReference type="EMBL" id="KAF6223836.1"/>
    </source>
</evidence>
<dbReference type="Proteomes" id="UP000578531">
    <property type="component" value="Unassembled WGS sequence"/>
</dbReference>
<dbReference type="InterPro" id="IPR029063">
    <property type="entry name" value="SAM-dependent_MTases_sf"/>
</dbReference>
<evidence type="ECO:0000256" key="1">
    <source>
        <dbReference type="ARBA" id="ARBA00022603"/>
    </source>
</evidence>
<dbReference type="InterPro" id="IPR036390">
    <property type="entry name" value="WH_DNA-bd_sf"/>
</dbReference>
<dbReference type="SUPFAM" id="SSF53335">
    <property type="entry name" value="S-adenosyl-L-methionine-dependent methyltransferases"/>
    <property type="match status" value="1"/>
</dbReference>
<dbReference type="Gene3D" id="1.10.10.10">
    <property type="entry name" value="Winged helix-like DNA-binding domain superfamily/Winged helix DNA-binding domain"/>
    <property type="match status" value="1"/>
</dbReference>
<feature type="domain" description="O-methyltransferase C-terminal" evidence="4">
    <location>
        <begin position="197"/>
        <end position="390"/>
    </location>
</feature>
<gene>
    <name evidence="5" type="ORF">HO173_013167</name>
</gene>
<dbReference type="PANTHER" id="PTHR43712:SF16">
    <property type="entry name" value="O-METHYLTRANSFERASE ELCB"/>
    <property type="match status" value="1"/>
</dbReference>
<evidence type="ECO:0000313" key="6">
    <source>
        <dbReference type="Proteomes" id="UP000578531"/>
    </source>
</evidence>
<comment type="caution">
    <text evidence="5">The sequence shown here is derived from an EMBL/GenBank/DDBJ whole genome shotgun (WGS) entry which is preliminary data.</text>
</comment>
<dbReference type="AlphaFoldDB" id="A0A8H6FD96"/>
<name>A0A8H6FD96_9LECA</name>
<evidence type="ECO:0000256" key="2">
    <source>
        <dbReference type="ARBA" id="ARBA00022679"/>
    </source>
</evidence>
<keyword evidence="3" id="KW-0949">S-adenosyl-L-methionine</keyword>
<protein>
    <recommendedName>
        <fullName evidence="4">O-methyltransferase C-terminal domain-containing protein</fullName>
    </recommendedName>
</protein>
<reference evidence="5 6" key="1">
    <citation type="journal article" date="2020" name="Genomics">
        <title>Complete, high-quality genomes from long-read metagenomic sequencing of two wolf lichen thalli reveals enigmatic genome architecture.</title>
        <authorList>
            <person name="McKenzie S.K."/>
            <person name="Walston R.F."/>
            <person name="Allen J.L."/>
        </authorList>
    </citation>
    <scope>NUCLEOTIDE SEQUENCE [LARGE SCALE GENOMIC DNA]</scope>
    <source>
        <strain evidence="5">WasteWater2</strain>
    </source>
</reference>
<dbReference type="InterPro" id="IPR036388">
    <property type="entry name" value="WH-like_DNA-bd_sf"/>
</dbReference>
<dbReference type="OrthoDB" id="1606438at2759"/>
<accession>A0A8H6FD96</accession>
<dbReference type="Gene3D" id="3.40.50.150">
    <property type="entry name" value="Vaccinia Virus protein VP39"/>
    <property type="match status" value="1"/>
</dbReference>
<dbReference type="EMBL" id="JACCJC010000131">
    <property type="protein sequence ID" value="KAF6223836.1"/>
    <property type="molecule type" value="Genomic_DNA"/>
</dbReference>
<organism evidence="5 6">
    <name type="scientific">Letharia columbiana</name>
    <dbReference type="NCBI Taxonomy" id="112416"/>
    <lineage>
        <taxon>Eukaryota</taxon>
        <taxon>Fungi</taxon>
        <taxon>Dikarya</taxon>
        <taxon>Ascomycota</taxon>
        <taxon>Pezizomycotina</taxon>
        <taxon>Lecanoromycetes</taxon>
        <taxon>OSLEUM clade</taxon>
        <taxon>Lecanoromycetidae</taxon>
        <taxon>Lecanorales</taxon>
        <taxon>Lecanorineae</taxon>
        <taxon>Parmeliaceae</taxon>
        <taxon>Letharia</taxon>
    </lineage>
</organism>
<dbReference type="GO" id="GO:0008171">
    <property type="term" value="F:O-methyltransferase activity"/>
    <property type="evidence" value="ECO:0007669"/>
    <property type="project" value="InterPro"/>
</dbReference>
<dbReference type="InterPro" id="IPR016461">
    <property type="entry name" value="COMT-like"/>
</dbReference>
<sequence>MGTLTSLAEEILANAKRLDQHLSSQHVMPTSFDHDSLADLPSELESTKKALINSTQTLKQLCQGPVGSSMEIIFNWTDLLSLRVIYEFKLAQAVQVEGSTTYHEISSKSGLPEALARRFMRHAMGNHIFAEVSPNAVRHTAASRMMATDPDFFDAVGLEASELAPTAGRVIEALKRYGDSGEPNESAFSMANETTLSIFQFLGQHPERARRFGSGMRFFTKGETWDLKHLVSGFDWASFDHPGATVVDMGGGNGSVSQFLARSTQHITFIVQDLPGTVEQGRASLPVEFKGRVEFMAHDFFTEQKLQNPDIYLFRWIMHNWSDPYCMKMLQNLIPTMRNGSRILLYECVLEDTPATLLTEKMGPNLDMIMAACFNSAERTRADWLRLLEKTDKRFCLHSISQPEGSTMSIIEVLWKSA</sequence>
<dbReference type="Pfam" id="PF00891">
    <property type="entry name" value="Methyltransf_2"/>
    <property type="match status" value="1"/>
</dbReference>
<evidence type="ECO:0000256" key="3">
    <source>
        <dbReference type="ARBA" id="ARBA00022691"/>
    </source>
</evidence>
<keyword evidence="1" id="KW-0489">Methyltransferase</keyword>